<keyword evidence="7" id="KW-1185">Reference proteome</keyword>
<proteinExistence type="predicted"/>
<evidence type="ECO:0000313" key="6">
    <source>
        <dbReference type="EMBL" id="TNV72012.1"/>
    </source>
</evidence>
<accession>A0A8J8NBU0</accession>
<feature type="domain" description="RING-type" evidence="5">
    <location>
        <begin position="28"/>
        <end position="69"/>
    </location>
</feature>
<gene>
    <name evidence="6" type="ORF">FGO68_gene16826</name>
</gene>
<dbReference type="InterPro" id="IPR013083">
    <property type="entry name" value="Znf_RING/FYVE/PHD"/>
</dbReference>
<dbReference type="OrthoDB" id="434779at2759"/>
<evidence type="ECO:0000256" key="1">
    <source>
        <dbReference type="ARBA" id="ARBA00022723"/>
    </source>
</evidence>
<dbReference type="SMART" id="SM00184">
    <property type="entry name" value="RING"/>
    <property type="match status" value="1"/>
</dbReference>
<evidence type="ECO:0000256" key="2">
    <source>
        <dbReference type="ARBA" id="ARBA00022771"/>
    </source>
</evidence>
<dbReference type="PANTHER" id="PTHR45931">
    <property type="entry name" value="SI:CH211-59O9.10"/>
    <property type="match status" value="1"/>
</dbReference>
<keyword evidence="2 4" id="KW-0863">Zinc-finger</keyword>
<reference evidence="6" key="1">
    <citation type="submission" date="2019-06" db="EMBL/GenBank/DDBJ databases">
        <authorList>
            <person name="Zheng W."/>
        </authorList>
    </citation>
    <scope>NUCLEOTIDE SEQUENCE</scope>
    <source>
        <strain evidence="6">QDHG01</strain>
    </source>
</reference>
<keyword evidence="3" id="KW-0862">Zinc</keyword>
<name>A0A8J8NBU0_HALGN</name>
<dbReference type="Proteomes" id="UP000785679">
    <property type="component" value="Unassembled WGS sequence"/>
</dbReference>
<dbReference type="AlphaFoldDB" id="A0A8J8NBU0"/>
<sequence>MRYMRERAFEKLNEITFDPENNPCEEDCAVCYAAFQKGDLLKRLPCKHEFHTACIKKWYGERDTCPMCRKRIY</sequence>
<comment type="caution">
    <text evidence="6">The sequence shown here is derived from an EMBL/GenBank/DDBJ whole genome shotgun (WGS) entry which is preliminary data.</text>
</comment>
<dbReference type="SUPFAM" id="SSF57850">
    <property type="entry name" value="RING/U-box"/>
    <property type="match status" value="1"/>
</dbReference>
<dbReference type="Gene3D" id="3.30.40.10">
    <property type="entry name" value="Zinc/RING finger domain, C3HC4 (zinc finger)"/>
    <property type="match status" value="1"/>
</dbReference>
<keyword evidence="1" id="KW-0479">Metal-binding</keyword>
<evidence type="ECO:0000256" key="3">
    <source>
        <dbReference type="ARBA" id="ARBA00022833"/>
    </source>
</evidence>
<dbReference type="PANTHER" id="PTHR45931:SF3">
    <property type="entry name" value="RING ZINC FINGER-CONTAINING PROTEIN"/>
    <property type="match status" value="1"/>
</dbReference>
<dbReference type="Pfam" id="PF13639">
    <property type="entry name" value="zf-RING_2"/>
    <property type="match status" value="1"/>
</dbReference>
<dbReference type="GO" id="GO:0005634">
    <property type="term" value="C:nucleus"/>
    <property type="evidence" value="ECO:0007669"/>
    <property type="project" value="TreeGrafter"/>
</dbReference>
<dbReference type="InterPro" id="IPR051834">
    <property type="entry name" value="RING_finger_E3_ligase"/>
</dbReference>
<dbReference type="GO" id="GO:0008270">
    <property type="term" value="F:zinc ion binding"/>
    <property type="evidence" value="ECO:0007669"/>
    <property type="project" value="UniProtKB-KW"/>
</dbReference>
<dbReference type="EMBL" id="RRYP01024935">
    <property type="protein sequence ID" value="TNV72012.1"/>
    <property type="molecule type" value="Genomic_DNA"/>
</dbReference>
<evidence type="ECO:0000313" key="7">
    <source>
        <dbReference type="Proteomes" id="UP000785679"/>
    </source>
</evidence>
<dbReference type="GO" id="GO:0061630">
    <property type="term" value="F:ubiquitin protein ligase activity"/>
    <property type="evidence" value="ECO:0007669"/>
    <property type="project" value="TreeGrafter"/>
</dbReference>
<dbReference type="GO" id="GO:0006511">
    <property type="term" value="P:ubiquitin-dependent protein catabolic process"/>
    <property type="evidence" value="ECO:0007669"/>
    <property type="project" value="TreeGrafter"/>
</dbReference>
<protein>
    <recommendedName>
        <fullName evidence="5">RING-type domain-containing protein</fullName>
    </recommendedName>
</protein>
<organism evidence="6 7">
    <name type="scientific">Halteria grandinella</name>
    <dbReference type="NCBI Taxonomy" id="5974"/>
    <lineage>
        <taxon>Eukaryota</taxon>
        <taxon>Sar</taxon>
        <taxon>Alveolata</taxon>
        <taxon>Ciliophora</taxon>
        <taxon>Intramacronucleata</taxon>
        <taxon>Spirotrichea</taxon>
        <taxon>Stichotrichia</taxon>
        <taxon>Sporadotrichida</taxon>
        <taxon>Halteriidae</taxon>
        <taxon>Halteria</taxon>
    </lineage>
</organism>
<dbReference type="InterPro" id="IPR001841">
    <property type="entry name" value="Znf_RING"/>
</dbReference>
<dbReference type="PROSITE" id="PS50089">
    <property type="entry name" value="ZF_RING_2"/>
    <property type="match status" value="1"/>
</dbReference>
<evidence type="ECO:0000259" key="5">
    <source>
        <dbReference type="PROSITE" id="PS50089"/>
    </source>
</evidence>
<evidence type="ECO:0000256" key="4">
    <source>
        <dbReference type="PROSITE-ProRule" id="PRU00175"/>
    </source>
</evidence>